<dbReference type="GeneID" id="87950196"/>
<evidence type="ECO:0000313" key="1">
    <source>
        <dbReference type="EMBL" id="WQF88682.1"/>
    </source>
</evidence>
<reference evidence="2" key="1">
    <citation type="journal article" date="2023" name="bioRxiv">
        <title>Complete genome of the Medicago anthracnose fungus, Colletotrichum destructivum, reveals a mini-chromosome-like region within a core chromosome.</title>
        <authorList>
            <person name="Lapalu N."/>
            <person name="Simon A."/>
            <person name="Lu A."/>
            <person name="Plaumann P.-L."/>
            <person name="Amselem J."/>
            <person name="Pigne S."/>
            <person name="Auger A."/>
            <person name="Koch C."/>
            <person name="Dallery J.-F."/>
            <person name="O'Connell R.J."/>
        </authorList>
    </citation>
    <scope>NUCLEOTIDE SEQUENCE [LARGE SCALE GENOMIC DNA]</scope>
    <source>
        <strain evidence="2">CBS 520.97</strain>
    </source>
</reference>
<dbReference type="EMBL" id="CP137313">
    <property type="protein sequence ID" value="WQF88682.1"/>
    <property type="molecule type" value="Genomic_DNA"/>
</dbReference>
<evidence type="ECO:0008006" key="3">
    <source>
        <dbReference type="Google" id="ProtNLM"/>
    </source>
</evidence>
<protein>
    <recommendedName>
        <fullName evidence="3">Secreted protein</fullName>
    </recommendedName>
</protein>
<accession>A0AAX4IZX2</accession>
<dbReference type="Proteomes" id="UP001322277">
    <property type="component" value="Chromosome 9"/>
</dbReference>
<dbReference type="AlphaFoldDB" id="A0AAX4IZX2"/>
<dbReference type="KEGG" id="cdet:87950196"/>
<organism evidence="1 2">
    <name type="scientific">Colletotrichum destructivum</name>
    <dbReference type="NCBI Taxonomy" id="34406"/>
    <lineage>
        <taxon>Eukaryota</taxon>
        <taxon>Fungi</taxon>
        <taxon>Dikarya</taxon>
        <taxon>Ascomycota</taxon>
        <taxon>Pezizomycotina</taxon>
        <taxon>Sordariomycetes</taxon>
        <taxon>Hypocreomycetidae</taxon>
        <taxon>Glomerellales</taxon>
        <taxon>Glomerellaceae</taxon>
        <taxon>Colletotrichum</taxon>
        <taxon>Colletotrichum destructivum species complex</taxon>
    </lineage>
</organism>
<sequence>MGHAPCFSSELFSVPLLSCPFTAPAWAKCGHRSTPVPFFLFNFLPQPAPAPCTFLRRPGWACGLWVMDGWTSTCLLFFSHHQKQNLPTPVFFLFFLSLTTPPTTSNIST</sequence>
<proteinExistence type="predicted"/>
<gene>
    <name evidence="1" type="ORF">CDEST_13696</name>
</gene>
<keyword evidence="2" id="KW-1185">Reference proteome</keyword>
<dbReference type="RefSeq" id="XP_062785903.1">
    <property type="nucleotide sequence ID" value="XM_062929852.1"/>
</dbReference>
<name>A0AAX4IZX2_9PEZI</name>
<evidence type="ECO:0000313" key="2">
    <source>
        <dbReference type="Proteomes" id="UP001322277"/>
    </source>
</evidence>